<reference evidence="2" key="2">
    <citation type="submission" date="2021-04" db="EMBL/GenBank/DDBJ databases">
        <authorList>
            <person name="Gilroy R."/>
        </authorList>
    </citation>
    <scope>NUCLEOTIDE SEQUENCE</scope>
    <source>
        <strain evidence="2">CHK183-5548</strain>
    </source>
</reference>
<keyword evidence="1" id="KW-0472">Membrane</keyword>
<protein>
    <submittedName>
        <fullName evidence="2">SipW-dependent-type signal peptide-containing protein</fullName>
    </submittedName>
</protein>
<comment type="caution">
    <text evidence="2">The sequence shown here is derived from an EMBL/GenBank/DDBJ whole genome shotgun (WGS) entry which is preliminary data.</text>
</comment>
<evidence type="ECO:0000256" key="1">
    <source>
        <dbReference type="SAM" id="Phobius"/>
    </source>
</evidence>
<dbReference type="InterPro" id="IPR023833">
    <property type="entry name" value="Signal_pept_SipW-depend-type"/>
</dbReference>
<evidence type="ECO:0000313" key="3">
    <source>
        <dbReference type="Proteomes" id="UP000823883"/>
    </source>
</evidence>
<evidence type="ECO:0000313" key="2">
    <source>
        <dbReference type="EMBL" id="HJC47771.1"/>
    </source>
</evidence>
<dbReference type="EMBL" id="DWWL01000044">
    <property type="protein sequence ID" value="HJC47771.1"/>
    <property type="molecule type" value="Genomic_DNA"/>
</dbReference>
<sequence>MKKSKKWLKSPIHIMVPLVAAAVLVMGTVAYFTDVEAVVNTIRFGEISIETNETVKDLTKSDIGVTANGTSDCYVRIRVDVPTVSYTYTDGTGESQTAQAMITLPDGNDPSEITTGEWAGYKEGDSIISDGKTWIKGDDGFWYLNQVLHTGDTALFIKEITYKGLYRDDGSGNKTLPGNITEDMLTIPITSEAVQADNILTDEEKSDIAIDHPTDSIAYYAMAAFDKIKDSESE</sequence>
<reference evidence="2" key="1">
    <citation type="journal article" date="2021" name="PeerJ">
        <title>Extensive microbial diversity within the chicken gut microbiome revealed by metagenomics and culture.</title>
        <authorList>
            <person name="Gilroy R."/>
            <person name="Ravi A."/>
            <person name="Getino M."/>
            <person name="Pursley I."/>
            <person name="Horton D.L."/>
            <person name="Alikhan N.F."/>
            <person name="Baker D."/>
            <person name="Gharbi K."/>
            <person name="Hall N."/>
            <person name="Watson M."/>
            <person name="Adriaenssens E.M."/>
            <person name="Foster-Nyarko E."/>
            <person name="Jarju S."/>
            <person name="Secka A."/>
            <person name="Antonio M."/>
            <person name="Oren A."/>
            <person name="Chaudhuri R.R."/>
            <person name="La Ragione R."/>
            <person name="Hildebrand F."/>
            <person name="Pallen M.J."/>
        </authorList>
    </citation>
    <scope>NUCLEOTIDE SEQUENCE</scope>
    <source>
        <strain evidence="2">CHK183-5548</strain>
    </source>
</reference>
<keyword evidence="1" id="KW-0812">Transmembrane</keyword>
<feature type="transmembrane region" description="Helical" evidence="1">
    <location>
        <begin position="12"/>
        <end position="32"/>
    </location>
</feature>
<proteinExistence type="predicted"/>
<organism evidence="2 3">
    <name type="scientific">Candidatus Lachnoclostridium pullistercoris</name>
    <dbReference type="NCBI Taxonomy" id="2838632"/>
    <lineage>
        <taxon>Bacteria</taxon>
        <taxon>Bacillati</taxon>
        <taxon>Bacillota</taxon>
        <taxon>Clostridia</taxon>
        <taxon>Lachnospirales</taxon>
        <taxon>Lachnospiraceae</taxon>
    </lineage>
</organism>
<dbReference type="Proteomes" id="UP000823883">
    <property type="component" value="Unassembled WGS sequence"/>
</dbReference>
<dbReference type="AlphaFoldDB" id="A0A9D2PCZ7"/>
<gene>
    <name evidence="2" type="ORF">IAA04_06935</name>
</gene>
<name>A0A9D2PCZ7_9FIRM</name>
<keyword evidence="1" id="KW-1133">Transmembrane helix</keyword>
<accession>A0A9D2PCZ7</accession>
<dbReference type="NCBIfam" id="TIGR04088">
    <property type="entry name" value="cognate_SipW"/>
    <property type="match status" value="1"/>
</dbReference>